<gene>
    <name evidence="7" type="primary">rpl5</name>
    <name evidence="11" type="ORF">AKJ55_00870</name>
</gene>
<keyword evidence="5 7" id="KW-0689">Ribosomal protein</keyword>
<keyword evidence="4 7" id="KW-0694">RNA-binding</keyword>
<dbReference type="PANTHER" id="PTHR11994">
    <property type="entry name" value="60S RIBOSOMAL PROTEIN L11-RELATED"/>
    <property type="match status" value="1"/>
</dbReference>
<reference evidence="11 12" key="1">
    <citation type="journal article" date="2016" name="Sci. Rep.">
        <title>Metabolic traits of an uncultured archaeal lineage -MSBL1- from brine pools of the Red Sea.</title>
        <authorList>
            <person name="Mwirichia R."/>
            <person name="Alam I."/>
            <person name="Rashid M."/>
            <person name="Vinu M."/>
            <person name="Ba-Alawi W."/>
            <person name="Anthony Kamau A."/>
            <person name="Kamanda Ngugi D."/>
            <person name="Goker M."/>
            <person name="Klenk H.P."/>
            <person name="Bajic V."/>
            <person name="Stingl U."/>
        </authorList>
    </citation>
    <scope>NUCLEOTIDE SEQUENCE [LARGE SCALE GENOMIC DNA]</scope>
    <source>
        <strain evidence="11">SCGC-AAA382M17</strain>
    </source>
</reference>
<keyword evidence="6 7" id="KW-0687">Ribonucleoprotein</keyword>
<dbReference type="PROSITE" id="PS00358">
    <property type="entry name" value="RIBOSOMAL_L5"/>
    <property type="match status" value="1"/>
</dbReference>
<evidence type="ECO:0000313" key="12">
    <source>
        <dbReference type="Proteomes" id="UP000070633"/>
    </source>
</evidence>
<comment type="subunit">
    <text evidence="7">Part of the 50S ribosomal subunit; contacts the 5S rRNA and probably tRNA. Forms a bridge to the 30S subunit in the 70S ribosome.</text>
</comment>
<evidence type="ECO:0000256" key="2">
    <source>
        <dbReference type="ARBA" id="ARBA00022555"/>
    </source>
</evidence>
<name>A0ABR5TJS8_9EURY</name>
<dbReference type="InterPro" id="IPR022804">
    <property type="entry name" value="Ribosomal_uL5_arc"/>
</dbReference>
<keyword evidence="12" id="KW-1185">Reference proteome</keyword>
<evidence type="ECO:0000259" key="10">
    <source>
        <dbReference type="Pfam" id="PF00673"/>
    </source>
</evidence>
<dbReference type="Pfam" id="PF00281">
    <property type="entry name" value="Ribosomal_L5"/>
    <property type="match status" value="1"/>
</dbReference>
<dbReference type="InterPro" id="IPR031310">
    <property type="entry name" value="Ribosomal_uL5_N"/>
</dbReference>
<evidence type="ECO:0000256" key="3">
    <source>
        <dbReference type="ARBA" id="ARBA00022730"/>
    </source>
</evidence>
<protein>
    <recommendedName>
        <fullName evidence="7">Large ribosomal subunit protein uL5</fullName>
    </recommendedName>
</protein>
<accession>A0ABR5TJS8</accession>
<dbReference type="InterPro" id="IPR002132">
    <property type="entry name" value="Ribosomal_uL5"/>
</dbReference>
<evidence type="ECO:0000256" key="5">
    <source>
        <dbReference type="ARBA" id="ARBA00022980"/>
    </source>
</evidence>
<evidence type="ECO:0000256" key="7">
    <source>
        <dbReference type="HAMAP-Rule" id="MF_01333"/>
    </source>
</evidence>
<proteinExistence type="inferred from homology"/>
<dbReference type="Gene3D" id="3.30.1440.10">
    <property type="match status" value="1"/>
</dbReference>
<evidence type="ECO:0000256" key="4">
    <source>
        <dbReference type="ARBA" id="ARBA00022884"/>
    </source>
</evidence>
<sequence>MSSMKEIKVGKVVLNIGVGEGGRKLTNAEDILQSIAGQETARTYAKGTNQTFAVREGSPIGCKVTLRGGSAVDTLEELLEVKGRELKVTSFDGSGNFSFGIDEHIEIPRMEYNPDVGIFGMDVSANLRRPGFRVKNRRRQSRSIPESHRINKEEAIEFVEKEFDVKVV</sequence>
<evidence type="ECO:0000256" key="6">
    <source>
        <dbReference type="ARBA" id="ARBA00023274"/>
    </source>
</evidence>
<evidence type="ECO:0000313" key="11">
    <source>
        <dbReference type="EMBL" id="KXB08482.1"/>
    </source>
</evidence>
<organism evidence="11 12">
    <name type="scientific">candidate division MSBL1 archaeon SCGC-AAA382M17</name>
    <dbReference type="NCBI Taxonomy" id="1698284"/>
    <lineage>
        <taxon>Archaea</taxon>
        <taxon>Methanobacteriati</taxon>
        <taxon>Methanobacteriota</taxon>
        <taxon>candidate division MSBL1</taxon>
    </lineage>
</organism>
<comment type="similarity">
    <text evidence="1 7 8">Belongs to the universal ribosomal protein uL5 family.</text>
</comment>
<evidence type="ECO:0000259" key="9">
    <source>
        <dbReference type="Pfam" id="PF00281"/>
    </source>
</evidence>
<feature type="domain" description="Large ribosomal subunit protein uL5 N-terminal" evidence="9">
    <location>
        <begin position="3"/>
        <end position="55"/>
    </location>
</feature>
<dbReference type="SUPFAM" id="SSF55282">
    <property type="entry name" value="RL5-like"/>
    <property type="match status" value="1"/>
</dbReference>
<feature type="domain" description="Large ribosomal subunit protein uL5 C-terminal" evidence="10">
    <location>
        <begin position="59"/>
        <end position="158"/>
    </location>
</feature>
<dbReference type="EMBL" id="LHYI01000016">
    <property type="protein sequence ID" value="KXB08482.1"/>
    <property type="molecule type" value="Genomic_DNA"/>
</dbReference>
<comment type="function">
    <text evidence="7">This is 1 of the proteins that bind and probably mediate the attachment of the 5S RNA into the large ribosomal subunit, where it forms part of the central protuberance. In the 70S ribosome it contacts protein S13 of the 30S subunit (bridge B1b), connecting the 2 subunits; this bridge is implicated in subunit movement. May contact the P site tRNA; the 5S rRNA and some of its associated proteins might help stabilize positioning of ribosome-bound tRNAs.</text>
</comment>
<dbReference type="InterPro" id="IPR031309">
    <property type="entry name" value="Ribosomal_uL5_C"/>
</dbReference>
<comment type="caution">
    <text evidence="11">The sequence shown here is derived from an EMBL/GenBank/DDBJ whole genome shotgun (WGS) entry which is preliminary data.</text>
</comment>
<dbReference type="Proteomes" id="UP000070633">
    <property type="component" value="Unassembled WGS sequence"/>
</dbReference>
<dbReference type="InterPro" id="IPR057266">
    <property type="entry name" value="Ribosomal_uL5_euk/arc-type"/>
</dbReference>
<evidence type="ECO:0000256" key="1">
    <source>
        <dbReference type="ARBA" id="ARBA00008553"/>
    </source>
</evidence>
<dbReference type="HAMAP" id="MF_01333_A">
    <property type="entry name" value="Ribosomal_uL5_A"/>
    <property type="match status" value="1"/>
</dbReference>
<evidence type="ECO:0000256" key="8">
    <source>
        <dbReference type="RuleBase" id="RU003930"/>
    </source>
</evidence>
<dbReference type="InterPro" id="IPR022803">
    <property type="entry name" value="Ribosomal_uL5_dom_sf"/>
</dbReference>
<dbReference type="GO" id="GO:0005840">
    <property type="term" value="C:ribosome"/>
    <property type="evidence" value="ECO:0007669"/>
    <property type="project" value="UniProtKB-KW"/>
</dbReference>
<dbReference type="PIRSF" id="PIRSF002161">
    <property type="entry name" value="Ribosomal_L5"/>
    <property type="match status" value="1"/>
</dbReference>
<dbReference type="NCBIfam" id="NF003258">
    <property type="entry name" value="PRK04219.1"/>
    <property type="match status" value="1"/>
</dbReference>
<keyword evidence="3 7" id="KW-0699">rRNA-binding</keyword>
<dbReference type="InterPro" id="IPR020929">
    <property type="entry name" value="Ribosomal_uL5_CS"/>
</dbReference>
<dbReference type="Pfam" id="PF00673">
    <property type="entry name" value="Ribosomal_L5_C"/>
    <property type="match status" value="1"/>
</dbReference>
<keyword evidence="2 7" id="KW-0820">tRNA-binding</keyword>